<gene>
    <name evidence="2" type="ORF">GOMPHAMPRED_002282</name>
</gene>
<sequence length="208" mass="23442">MSLTQTYFLAHTARAKLSKEASRGDHNLRLLVGHANLLDGLMIDLVEAERAQEALFNAAATHQSHVQWAPEPSRQPTITEDYEEEDDSDSDSEDEEMEKPIAQLSRRQPTISTDSYEDEEEDQATDDEEDDYEHLALVRTPSRSSPPELLHELDDDSDEESLPSTPSSPDMQLSLVGVPNKKGSKEEMQESFYEDGFYLPTRPAVAIY</sequence>
<dbReference type="PANTHER" id="PTHR36826">
    <property type="entry name" value="PROTEIN ECM13"/>
    <property type="match status" value="1"/>
</dbReference>
<dbReference type="InterPro" id="IPR037738">
    <property type="entry name" value="Ecm13-like"/>
</dbReference>
<organism evidence="2 3">
    <name type="scientific">Gomphillus americanus</name>
    <dbReference type="NCBI Taxonomy" id="1940652"/>
    <lineage>
        <taxon>Eukaryota</taxon>
        <taxon>Fungi</taxon>
        <taxon>Dikarya</taxon>
        <taxon>Ascomycota</taxon>
        <taxon>Pezizomycotina</taxon>
        <taxon>Lecanoromycetes</taxon>
        <taxon>OSLEUM clade</taxon>
        <taxon>Ostropomycetidae</taxon>
        <taxon>Ostropales</taxon>
        <taxon>Graphidaceae</taxon>
        <taxon>Gomphilloideae</taxon>
        <taxon>Gomphillus</taxon>
    </lineage>
</organism>
<dbReference type="Proteomes" id="UP000664169">
    <property type="component" value="Unassembled WGS sequence"/>
</dbReference>
<reference evidence="2" key="1">
    <citation type="submission" date="2021-03" db="EMBL/GenBank/DDBJ databases">
        <authorList>
            <person name="Tagirdzhanova G."/>
        </authorList>
    </citation>
    <scope>NUCLEOTIDE SEQUENCE</scope>
</reference>
<protein>
    <submittedName>
        <fullName evidence="2">Uncharacterized protein</fullName>
    </submittedName>
</protein>
<proteinExistence type="predicted"/>
<comment type="caution">
    <text evidence="2">The sequence shown here is derived from an EMBL/GenBank/DDBJ whole genome shotgun (WGS) entry which is preliminary data.</text>
</comment>
<evidence type="ECO:0000313" key="2">
    <source>
        <dbReference type="EMBL" id="CAF9921290.1"/>
    </source>
</evidence>
<feature type="compositionally biased region" description="Polar residues" evidence="1">
    <location>
        <begin position="105"/>
        <end position="114"/>
    </location>
</feature>
<feature type="region of interest" description="Disordered" evidence="1">
    <location>
        <begin position="63"/>
        <end position="187"/>
    </location>
</feature>
<dbReference type="AlphaFoldDB" id="A0A8H3IN36"/>
<dbReference type="EMBL" id="CAJPDQ010000016">
    <property type="protein sequence ID" value="CAF9921290.1"/>
    <property type="molecule type" value="Genomic_DNA"/>
</dbReference>
<feature type="compositionally biased region" description="Acidic residues" evidence="1">
    <location>
        <begin position="115"/>
        <end position="132"/>
    </location>
</feature>
<accession>A0A8H3IN36</accession>
<dbReference type="PANTHER" id="PTHR36826:SF1">
    <property type="entry name" value="PROTEIN ECM13"/>
    <property type="match status" value="1"/>
</dbReference>
<feature type="compositionally biased region" description="Acidic residues" evidence="1">
    <location>
        <begin position="80"/>
        <end position="97"/>
    </location>
</feature>
<dbReference type="OrthoDB" id="5431245at2759"/>
<evidence type="ECO:0000256" key="1">
    <source>
        <dbReference type="SAM" id="MobiDB-lite"/>
    </source>
</evidence>
<name>A0A8H3IN36_9LECA</name>
<evidence type="ECO:0000313" key="3">
    <source>
        <dbReference type="Proteomes" id="UP000664169"/>
    </source>
</evidence>
<keyword evidence="3" id="KW-1185">Reference proteome</keyword>